<protein>
    <submittedName>
        <fullName evidence="2">PEP-CTERM/exosortase system-associated acyltransferase</fullName>
    </submittedName>
</protein>
<dbReference type="InterPro" id="IPR016181">
    <property type="entry name" value="Acyl_CoA_acyltransferase"/>
</dbReference>
<evidence type="ECO:0000313" key="3">
    <source>
        <dbReference type="Proteomes" id="UP001165679"/>
    </source>
</evidence>
<reference evidence="2" key="2">
    <citation type="submission" date="2022-10" db="EMBL/GenBank/DDBJ databases">
        <authorList>
            <person name="Trinh H.N."/>
        </authorList>
    </citation>
    <scope>NUCLEOTIDE SEQUENCE</scope>
    <source>
        <strain evidence="2">RN2-1</strain>
    </source>
</reference>
<evidence type="ECO:0000259" key="1">
    <source>
        <dbReference type="Pfam" id="PF21926"/>
    </source>
</evidence>
<proteinExistence type="predicted"/>
<name>A0AA41YM45_9PROT</name>
<reference evidence="2" key="1">
    <citation type="submission" date="2022-09" db="EMBL/GenBank/DDBJ databases">
        <title>Rhodovastum sp. nov. RN2-1 isolated from soil in Seongnam, South Korea.</title>
        <authorList>
            <person name="Le N.T."/>
        </authorList>
    </citation>
    <scope>NUCLEOTIDE SEQUENCE</scope>
    <source>
        <strain evidence="2">RN2-1</strain>
    </source>
</reference>
<dbReference type="Pfam" id="PF21926">
    <property type="entry name" value="FeeM"/>
    <property type="match status" value="1"/>
</dbReference>
<feature type="domain" description="N-acyl amino acid synthase FeeM catalytic core" evidence="1">
    <location>
        <begin position="30"/>
        <end position="183"/>
    </location>
</feature>
<dbReference type="AlphaFoldDB" id="A0AA41YM45"/>
<keyword evidence="2" id="KW-0808">Transferase</keyword>
<dbReference type="Gene3D" id="3.40.630.30">
    <property type="match status" value="1"/>
</dbReference>
<dbReference type="SUPFAM" id="SSF55729">
    <property type="entry name" value="Acyl-CoA N-acyltransferases (Nat)"/>
    <property type="match status" value="1"/>
</dbReference>
<dbReference type="EMBL" id="JAPDNT010000019">
    <property type="protein sequence ID" value="MCW3476421.1"/>
    <property type="molecule type" value="Genomic_DNA"/>
</dbReference>
<sequence>MERHSLVQAIHAIESELEIEIADRAEIVREAYHLRHQVYCVERGYLTGSAGLEVDEFDLRARQAVLRSRQTEEVLGTVRLVLPAVETPDDSFPMQRVCAWSILRPHVPLTSTAEISRFAISKQRRAGTSTLLMRLKLMQGIVRLSSELNLTHWCAVMEPSLLRLLQMTYIDFQPAGPVVDYHGPRQPCFNSIRTVLERIGSECPDLWQFLTEGGRHYPWSRKRELAAA</sequence>
<organism evidence="2 3">
    <name type="scientific">Limobrevibacterium gyesilva</name>
    <dbReference type="NCBI Taxonomy" id="2991712"/>
    <lineage>
        <taxon>Bacteria</taxon>
        <taxon>Pseudomonadati</taxon>
        <taxon>Pseudomonadota</taxon>
        <taxon>Alphaproteobacteria</taxon>
        <taxon>Acetobacterales</taxon>
        <taxon>Acetobacteraceae</taxon>
        <taxon>Limobrevibacterium</taxon>
    </lineage>
</organism>
<keyword evidence="2" id="KW-0012">Acyltransferase</keyword>
<evidence type="ECO:0000313" key="2">
    <source>
        <dbReference type="EMBL" id="MCW3476421.1"/>
    </source>
</evidence>
<dbReference type="NCBIfam" id="TIGR03694">
    <property type="entry name" value="exosort_acyl"/>
    <property type="match status" value="1"/>
</dbReference>
<comment type="caution">
    <text evidence="2">The sequence shown here is derived from an EMBL/GenBank/DDBJ whole genome shotgun (WGS) entry which is preliminary data.</text>
</comment>
<dbReference type="InterPro" id="IPR054597">
    <property type="entry name" value="FeeM_cat"/>
</dbReference>
<dbReference type="InterPro" id="IPR022484">
    <property type="entry name" value="PEP-CTERM/exosrtase_acylTfrase"/>
</dbReference>
<dbReference type="Proteomes" id="UP001165679">
    <property type="component" value="Unassembled WGS sequence"/>
</dbReference>
<gene>
    <name evidence="2" type="ORF">OL599_17810</name>
</gene>
<dbReference type="GO" id="GO:0016746">
    <property type="term" value="F:acyltransferase activity"/>
    <property type="evidence" value="ECO:0007669"/>
    <property type="project" value="UniProtKB-KW"/>
</dbReference>
<keyword evidence="3" id="KW-1185">Reference proteome</keyword>
<accession>A0AA41YM45</accession>